<dbReference type="EMBL" id="FOZL01000001">
    <property type="protein sequence ID" value="SFS14294.1"/>
    <property type="molecule type" value="Genomic_DNA"/>
</dbReference>
<dbReference type="SUPFAM" id="SSF102114">
    <property type="entry name" value="Radical SAM enzymes"/>
    <property type="match status" value="1"/>
</dbReference>
<sequence>MSSLLPILPPSDLLAEPEVLSPAAQKAEEEKNAMRKYFQKPGSQSELTGHASAEPVCLYLETTNRCNLLCVTCPRTYEQLEPEADMPWELFTSLIDQYPNIARVVLHGIGEPMLVKDIAQRVKYLKDRNIYVLFNTNGTLLNDTNGRALIEAGLDELRVSLDAAESEVYQMVRGKDFFAKIVQNVKNFTRLQRELNAPKPRVSLWLTGLRETVDQLPSFVRLAHECGVTEVYLQRLVFFDSGEANEGSMARAESALFEHTTADEEALIKEAEDVAKELGVMFSASGAVDPGESIRMQQSDAPWSLCRRPWSLMYITANGRVLPCCIAPFSMKGYGAFTLGDATQSSLRDIWNGGEYVRFREGLLTSAPPPACTNCGLRWSL</sequence>
<dbReference type="CDD" id="cd21109">
    <property type="entry name" value="SPASM"/>
    <property type="match status" value="1"/>
</dbReference>
<dbReference type="InterPro" id="IPR058240">
    <property type="entry name" value="rSAM_sf"/>
</dbReference>
<feature type="domain" description="Radical SAM core" evidence="7">
    <location>
        <begin position="52"/>
        <end position="277"/>
    </location>
</feature>
<keyword evidence="5" id="KW-0408">Iron</keyword>
<dbReference type="GO" id="GO:0051536">
    <property type="term" value="F:iron-sulfur cluster binding"/>
    <property type="evidence" value="ECO:0007669"/>
    <property type="project" value="UniProtKB-KW"/>
</dbReference>
<evidence type="ECO:0000256" key="4">
    <source>
        <dbReference type="ARBA" id="ARBA00022723"/>
    </source>
</evidence>
<dbReference type="SFLD" id="SFLDG01067">
    <property type="entry name" value="SPASM/twitch_domain_containing"/>
    <property type="match status" value="1"/>
</dbReference>
<dbReference type="GO" id="GO:0003824">
    <property type="term" value="F:catalytic activity"/>
    <property type="evidence" value="ECO:0007669"/>
    <property type="project" value="InterPro"/>
</dbReference>
<gene>
    <name evidence="8" type="ORF">SAMN05421771_2502</name>
</gene>
<evidence type="ECO:0000313" key="8">
    <source>
        <dbReference type="EMBL" id="SFS14294.1"/>
    </source>
</evidence>
<dbReference type="Pfam" id="PF13186">
    <property type="entry name" value="SPASM"/>
    <property type="match status" value="1"/>
</dbReference>
<dbReference type="PANTHER" id="PTHR11228">
    <property type="entry name" value="RADICAL SAM DOMAIN PROTEIN"/>
    <property type="match status" value="1"/>
</dbReference>
<keyword evidence="6" id="KW-0411">Iron-sulfur</keyword>
<keyword evidence="9" id="KW-1185">Reference proteome</keyword>
<dbReference type="InterPro" id="IPR050377">
    <property type="entry name" value="Radical_SAM_PqqE_MftC-like"/>
</dbReference>
<keyword evidence="3" id="KW-0949">S-adenosyl-L-methionine</keyword>
<evidence type="ECO:0000256" key="6">
    <source>
        <dbReference type="ARBA" id="ARBA00023014"/>
    </source>
</evidence>
<dbReference type="RefSeq" id="WP_089839428.1">
    <property type="nucleotide sequence ID" value="NZ_FOZL01000001.1"/>
</dbReference>
<dbReference type="InterPro" id="IPR013785">
    <property type="entry name" value="Aldolase_TIM"/>
</dbReference>
<evidence type="ECO:0000256" key="5">
    <source>
        <dbReference type="ARBA" id="ARBA00023004"/>
    </source>
</evidence>
<comment type="cofactor">
    <cofactor evidence="1">
        <name>[4Fe-4S] cluster</name>
        <dbReference type="ChEBI" id="CHEBI:49883"/>
    </cofactor>
</comment>
<evidence type="ECO:0000256" key="1">
    <source>
        <dbReference type="ARBA" id="ARBA00001966"/>
    </source>
</evidence>
<evidence type="ECO:0000259" key="7">
    <source>
        <dbReference type="PROSITE" id="PS51918"/>
    </source>
</evidence>
<organism evidence="8 9">
    <name type="scientific">Granulicella pectinivorans</name>
    <dbReference type="NCBI Taxonomy" id="474950"/>
    <lineage>
        <taxon>Bacteria</taxon>
        <taxon>Pseudomonadati</taxon>
        <taxon>Acidobacteriota</taxon>
        <taxon>Terriglobia</taxon>
        <taxon>Terriglobales</taxon>
        <taxon>Acidobacteriaceae</taxon>
        <taxon>Granulicella</taxon>
    </lineage>
</organism>
<dbReference type="GO" id="GO:0046872">
    <property type="term" value="F:metal ion binding"/>
    <property type="evidence" value="ECO:0007669"/>
    <property type="project" value="UniProtKB-KW"/>
</dbReference>
<dbReference type="Pfam" id="PF04055">
    <property type="entry name" value="Radical_SAM"/>
    <property type="match status" value="1"/>
</dbReference>
<dbReference type="InterPro" id="IPR007197">
    <property type="entry name" value="rSAM"/>
</dbReference>
<protein>
    <submittedName>
        <fullName evidence="8">Radical SAM superfamily enzyme, MoaA/NifB/PqqE/SkfB family</fullName>
    </submittedName>
</protein>
<dbReference type="OrthoDB" id="9805809at2"/>
<proteinExistence type="predicted"/>
<evidence type="ECO:0000313" key="9">
    <source>
        <dbReference type="Proteomes" id="UP000199024"/>
    </source>
</evidence>
<dbReference type="AlphaFoldDB" id="A0A1I6MF09"/>
<evidence type="ECO:0000256" key="2">
    <source>
        <dbReference type="ARBA" id="ARBA00022485"/>
    </source>
</evidence>
<name>A0A1I6MF09_9BACT</name>
<evidence type="ECO:0000256" key="3">
    <source>
        <dbReference type="ARBA" id="ARBA00022691"/>
    </source>
</evidence>
<dbReference type="CDD" id="cd01335">
    <property type="entry name" value="Radical_SAM"/>
    <property type="match status" value="1"/>
</dbReference>
<dbReference type="SFLD" id="SFLDG01387">
    <property type="entry name" value="BtrN-like_SPASM_domain_contain"/>
    <property type="match status" value="1"/>
</dbReference>
<dbReference type="PANTHER" id="PTHR11228:SF7">
    <property type="entry name" value="PQQA PEPTIDE CYCLASE"/>
    <property type="match status" value="1"/>
</dbReference>
<dbReference type="PROSITE" id="PS51918">
    <property type="entry name" value="RADICAL_SAM"/>
    <property type="match status" value="1"/>
</dbReference>
<dbReference type="Proteomes" id="UP000199024">
    <property type="component" value="Unassembled WGS sequence"/>
</dbReference>
<reference evidence="8 9" key="1">
    <citation type="submission" date="2016-10" db="EMBL/GenBank/DDBJ databases">
        <authorList>
            <person name="de Groot N.N."/>
        </authorList>
    </citation>
    <scope>NUCLEOTIDE SEQUENCE [LARGE SCALE GENOMIC DNA]</scope>
    <source>
        <strain evidence="8 9">DSM 21001</strain>
    </source>
</reference>
<dbReference type="InterPro" id="IPR034391">
    <property type="entry name" value="AdoMet-like_SPASM_containing"/>
</dbReference>
<dbReference type="STRING" id="474950.SAMN05421771_2502"/>
<dbReference type="InterPro" id="IPR023885">
    <property type="entry name" value="4Fe4S-binding_SPASM_dom"/>
</dbReference>
<dbReference type="SFLD" id="SFLDS00029">
    <property type="entry name" value="Radical_SAM"/>
    <property type="match status" value="1"/>
</dbReference>
<accession>A0A1I6MF09</accession>
<keyword evidence="4" id="KW-0479">Metal-binding</keyword>
<keyword evidence="2" id="KW-0004">4Fe-4S</keyword>
<dbReference type="Gene3D" id="3.20.20.70">
    <property type="entry name" value="Aldolase class I"/>
    <property type="match status" value="1"/>
</dbReference>